<dbReference type="Gene3D" id="3.20.20.80">
    <property type="entry name" value="Glycosidases"/>
    <property type="match status" value="2"/>
</dbReference>
<dbReference type="SUPFAM" id="SSF51445">
    <property type="entry name" value="(Trans)glycosidases"/>
    <property type="match status" value="2"/>
</dbReference>
<evidence type="ECO:0000313" key="3">
    <source>
        <dbReference type="Proteomes" id="UP000248817"/>
    </source>
</evidence>
<accession>A0A2V5HXQ7</accession>
<dbReference type="InterPro" id="IPR017853">
    <property type="entry name" value="GH"/>
</dbReference>
<dbReference type="GO" id="GO:0005987">
    <property type="term" value="P:sucrose catabolic process"/>
    <property type="evidence" value="ECO:0007669"/>
    <property type="project" value="TreeGrafter"/>
</dbReference>
<dbReference type="GO" id="GO:0000025">
    <property type="term" value="P:maltose catabolic process"/>
    <property type="evidence" value="ECO:0007669"/>
    <property type="project" value="TreeGrafter"/>
</dbReference>
<dbReference type="GO" id="GO:0004575">
    <property type="term" value="F:sucrose alpha-glucosidase activity"/>
    <property type="evidence" value="ECO:0007669"/>
    <property type="project" value="TreeGrafter"/>
</dbReference>
<dbReference type="GO" id="GO:0004574">
    <property type="term" value="F:oligo-1,6-glucosidase activity"/>
    <property type="evidence" value="ECO:0007669"/>
    <property type="project" value="TreeGrafter"/>
</dbReference>
<dbReference type="PANTHER" id="PTHR10357:SF179">
    <property type="entry name" value="NEUTRAL AND BASIC AMINO ACID TRANSPORT PROTEIN RBAT"/>
    <property type="match status" value="1"/>
</dbReference>
<sequence>MTSESADAETVQRVHDIQSLEEIVYSSPGSQNLPLELLTLNITFLSTHYPLFLPFCLSLHSSSPQKHVAHPWWKNATIYEIYPASFQDSNGDGIGDLPGIIDGFRVDTPAADRFCNGGRMPEFLAEMTAVLQKHRPAGDAIVVGELPNTPHLPDVLQYCTSARPPPHQLSMVFQFDVVDSNMGTDRRFDTVPRAHGR</sequence>
<dbReference type="EMBL" id="KZ825583">
    <property type="protein sequence ID" value="PYI26884.1"/>
    <property type="molecule type" value="Genomic_DNA"/>
</dbReference>
<organism evidence="2 3">
    <name type="scientific">Aspergillus indologenus CBS 114.80</name>
    <dbReference type="NCBI Taxonomy" id="1450541"/>
    <lineage>
        <taxon>Eukaryota</taxon>
        <taxon>Fungi</taxon>
        <taxon>Dikarya</taxon>
        <taxon>Ascomycota</taxon>
        <taxon>Pezizomycotina</taxon>
        <taxon>Eurotiomycetes</taxon>
        <taxon>Eurotiomycetidae</taxon>
        <taxon>Eurotiales</taxon>
        <taxon>Aspergillaceae</taxon>
        <taxon>Aspergillus</taxon>
        <taxon>Aspergillus subgen. Circumdati</taxon>
    </lineage>
</organism>
<proteinExistence type="inferred from homology"/>
<gene>
    <name evidence="2" type="ORF">BP00DRAFT_450754</name>
</gene>
<dbReference type="GO" id="GO:0033934">
    <property type="term" value="F:glucan 1,4-alpha-maltotriohydrolase activity"/>
    <property type="evidence" value="ECO:0007669"/>
    <property type="project" value="TreeGrafter"/>
</dbReference>
<dbReference type="AlphaFoldDB" id="A0A2V5HXQ7"/>
<name>A0A2V5HXQ7_9EURO</name>
<dbReference type="GO" id="GO:0004556">
    <property type="term" value="F:alpha-amylase activity"/>
    <property type="evidence" value="ECO:0007669"/>
    <property type="project" value="TreeGrafter"/>
</dbReference>
<reference evidence="2 3" key="1">
    <citation type="submission" date="2018-02" db="EMBL/GenBank/DDBJ databases">
        <title>The genomes of Aspergillus section Nigri reveals drivers in fungal speciation.</title>
        <authorList>
            <consortium name="DOE Joint Genome Institute"/>
            <person name="Vesth T.C."/>
            <person name="Nybo J."/>
            <person name="Theobald S."/>
            <person name="Brandl J."/>
            <person name="Frisvad J.C."/>
            <person name="Nielsen K.F."/>
            <person name="Lyhne E.K."/>
            <person name="Kogle M.E."/>
            <person name="Kuo A."/>
            <person name="Riley R."/>
            <person name="Clum A."/>
            <person name="Nolan M."/>
            <person name="Lipzen A."/>
            <person name="Salamov A."/>
            <person name="Henrissat B."/>
            <person name="Wiebenga A."/>
            <person name="De vries R.P."/>
            <person name="Grigoriev I.V."/>
            <person name="Mortensen U.H."/>
            <person name="Andersen M.R."/>
            <person name="Baker S.E."/>
        </authorList>
    </citation>
    <scope>NUCLEOTIDE SEQUENCE [LARGE SCALE GENOMIC DNA]</scope>
    <source>
        <strain evidence="2 3">CBS 114.80</strain>
    </source>
</reference>
<protein>
    <submittedName>
        <fullName evidence="2">Uncharacterized protein</fullName>
    </submittedName>
</protein>
<dbReference type="Proteomes" id="UP000248817">
    <property type="component" value="Unassembled WGS sequence"/>
</dbReference>
<dbReference type="PANTHER" id="PTHR10357">
    <property type="entry name" value="ALPHA-AMYLASE FAMILY MEMBER"/>
    <property type="match status" value="1"/>
</dbReference>
<comment type="similarity">
    <text evidence="1">Belongs to the glycosyl hydrolase 13 family.</text>
</comment>
<keyword evidence="3" id="KW-1185">Reference proteome</keyword>
<evidence type="ECO:0000313" key="2">
    <source>
        <dbReference type="EMBL" id="PYI26884.1"/>
    </source>
</evidence>
<evidence type="ECO:0000256" key="1">
    <source>
        <dbReference type="ARBA" id="ARBA00008061"/>
    </source>
</evidence>